<comment type="subcellular location">
    <subcellularLocation>
        <location evidence="4">Mitochondrion outer membrane</location>
        <topology evidence="4">Multi-pass membrane protein</topology>
    </subcellularLocation>
    <text evidence="4">The ERMES/MDM complex localizes to a few discrete foci (around 10 per single cell), that represent mitochondria-endoplasmic reticulum junctions. These foci are often found next to mtDNA nucleoids.</text>
</comment>
<keyword evidence="3 4" id="KW-0496">Mitochondrion</keyword>
<keyword evidence="4" id="KW-0472">Membrane</keyword>
<feature type="region of interest" description="Disordered" evidence="5">
    <location>
        <begin position="336"/>
        <end position="380"/>
    </location>
</feature>
<accession>A0ABN8WTZ2</accession>
<evidence type="ECO:0000256" key="5">
    <source>
        <dbReference type="SAM" id="MobiDB-lite"/>
    </source>
</evidence>
<keyword evidence="4" id="KW-0832">Ubl conjugation</keyword>
<evidence type="ECO:0000256" key="4">
    <source>
        <dbReference type="HAMAP-Rule" id="MF_03105"/>
    </source>
</evidence>
<proteinExistence type="inferred from homology"/>
<dbReference type="EMBL" id="OX365934">
    <property type="protein sequence ID" value="CAI4062495.1"/>
    <property type="molecule type" value="Genomic_DNA"/>
</dbReference>
<dbReference type="InterPro" id="IPR058825">
    <property type="entry name" value="MDM34_N"/>
</dbReference>
<dbReference type="InterPro" id="IPR027536">
    <property type="entry name" value="MDM34"/>
</dbReference>
<keyword evidence="1 4" id="KW-0812">Transmembrane</keyword>
<dbReference type="PANTHER" id="PTHR28185">
    <property type="entry name" value="MITOCHONDRIAL DISTRIBUTION AND MORPHOLOGY PROTEIN 34"/>
    <property type="match status" value="1"/>
</dbReference>
<evidence type="ECO:0000313" key="7">
    <source>
        <dbReference type="EMBL" id="CAI4062495.1"/>
    </source>
</evidence>
<keyword evidence="4" id="KW-1134">Transmembrane beta strand</keyword>
<dbReference type="Proteomes" id="UP001162085">
    <property type="component" value="Chromosome 7"/>
</dbReference>
<keyword evidence="2 4" id="KW-1000">Mitochondrion outer membrane</keyword>
<dbReference type="Pfam" id="PF26545">
    <property type="entry name" value="Mdm34_N"/>
    <property type="match status" value="1"/>
</dbReference>
<evidence type="ECO:0000256" key="2">
    <source>
        <dbReference type="ARBA" id="ARBA00022787"/>
    </source>
</evidence>
<evidence type="ECO:0000259" key="6">
    <source>
        <dbReference type="Pfam" id="PF26545"/>
    </source>
</evidence>
<dbReference type="PANTHER" id="PTHR28185:SF1">
    <property type="entry name" value="MITOCHONDRIAL DISTRIBUTION AND MORPHOLOGY PROTEIN 34"/>
    <property type="match status" value="1"/>
</dbReference>
<feature type="compositionally biased region" description="Basic residues" evidence="5">
    <location>
        <begin position="348"/>
        <end position="359"/>
    </location>
</feature>
<evidence type="ECO:0000256" key="1">
    <source>
        <dbReference type="ARBA" id="ARBA00022692"/>
    </source>
</evidence>
<evidence type="ECO:0000313" key="8">
    <source>
        <dbReference type="Proteomes" id="UP001162085"/>
    </source>
</evidence>
<comment type="function">
    <text evidence="4">Component of the ERMES/MDM complex, which serves as a molecular tether to connect the endoplasmic reticulum (ER) and mitochondria. Components of this complex are involved in the control of mitochondrial shape and protein biogenesis, and function in nonvesicular lipid trafficking between the ER and mitochondria. SUVZ07G0400 is required for the interaction of the ER-resident membrane protein MMM1 and the outer mitochondrial membrane-resident beta-barrel protein MDM10.</text>
</comment>
<comment type="PTM">
    <text evidence="4">Ubiquitinated by a SCF (SKP1-CUL1-F-box protein) E3 ubiquitin-protein ligase complex containing the F-box protein MDM30. Ubiquitination is important for mitochondrial integrity.</text>
</comment>
<feature type="domain" description="DM34" evidence="6">
    <location>
        <begin position="1"/>
        <end position="192"/>
    </location>
</feature>
<dbReference type="CDD" id="cd21673">
    <property type="entry name" value="SMP_Mdm34"/>
    <property type="match status" value="1"/>
</dbReference>
<dbReference type="HAMAP" id="MF_03105">
    <property type="entry name" value="Mdm34"/>
    <property type="match status" value="1"/>
</dbReference>
<gene>
    <name evidence="7" type="primary">SUVZ07G0400</name>
    <name evidence="4" type="synonym">MDM34</name>
    <name evidence="4" type="synonym">MMM2</name>
    <name evidence="7" type="ORF">SUVZ_07G0400</name>
</gene>
<reference evidence="7" key="1">
    <citation type="submission" date="2022-10" db="EMBL/GenBank/DDBJ databases">
        <authorList>
            <person name="Byrne P K."/>
        </authorList>
    </citation>
    <scope>NUCLEOTIDE SEQUENCE</scope>
    <source>
        <strain evidence="7">ZP964</strain>
    </source>
</reference>
<keyword evidence="8" id="KW-1185">Reference proteome</keyword>
<comment type="subunit">
    <text evidence="4">Component of the ER-mitochondria encounter structure (ERMES) or MDM complex, composed of MMM1, MDM10, MDM12 and SUVZ07G0400.</text>
</comment>
<sequence length="465" mass="52564">MSFRFNEEVFGDNSFNERIQEKLSTALNSPSKKKLDILKSGITVQKVDFPTTPQLEILDLDIITQPRSLAKGICKISCKDAMLQIQTVIESNLLLINEQDTPSFTTPRLINNGSFTIPITMTFSAIELEAITNIFVKNPGIGISFNDVDLDFKFDCSIKILQSTIERRLKESMHVVFKDVLPSLIFNTSQNWFTSHGEGANTVPSKKDHHHQQTTMSRRVILDGSDFQELSPINMLRLSSIVSSRSTLSLHSTVMNSLSAIPGCLERQNLYRFISRMPSLNNYYSSASSPLPQSSNVSPKQLVKPFYCAHNLLPKTVLDSGEYDLPTITKIQSRLFDRSNSNDDNTKPRRRKIKCKKTRSPPNPRPRPLTQEDRDVNDSTATIETVTPTPVSTPVPVVAEQVPPYFKTTVSIRDKYVIPEKISLNSDIKKEPSKKKKPFYFVGLNSQDSQNNWKWGMEESPPPYD</sequence>
<evidence type="ECO:0000256" key="3">
    <source>
        <dbReference type="ARBA" id="ARBA00023128"/>
    </source>
</evidence>
<organism evidence="7 8">
    <name type="scientific">Saccharomyces uvarum</name>
    <name type="common">Yeast</name>
    <name type="synonym">Saccharomyces bayanus var. uvarum</name>
    <dbReference type="NCBI Taxonomy" id="230603"/>
    <lineage>
        <taxon>Eukaryota</taxon>
        <taxon>Fungi</taxon>
        <taxon>Dikarya</taxon>
        <taxon>Ascomycota</taxon>
        <taxon>Saccharomycotina</taxon>
        <taxon>Saccharomycetes</taxon>
        <taxon>Saccharomycetales</taxon>
        <taxon>Saccharomycetaceae</taxon>
        <taxon>Saccharomyces</taxon>
    </lineage>
</organism>
<name>A0ABN8WTZ2_SACUV</name>
<feature type="compositionally biased region" description="Basic and acidic residues" evidence="5">
    <location>
        <begin position="336"/>
        <end position="347"/>
    </location>
</feature>
<comment type="domain">
    <text evidence="4">Lacks alpha-helical transmembrane segments, suggesting that it resides in the membrane via beta-sheet conformations similar to those predicted for other outer membrane proteins and porin.</text>
</comment>
<comment type="similarity">
    <text evidence="4">Belongs to the MDM34 family.</text>
</comment>
<protein>
    <recommendedName>
        <fullName evidence="4">Mitochondrial distribution and morphology protein 34</fullName>
    </recommendedName>
    <alternativeName>
        <fullName evidence="4">Mitochondrial outer membrane protein MMM2</fullName>
    </alternativeName>
</protein>